<name>A0ABX3TBN1_9MYCO</name>
<comment type="caution">
    <text evidence="2">The sequence shown here is derived from an EMBL/GenBank/DDBJ whole genome shotgun (WGS) entry which is preliminary data.</text>
</comment>
<evidence type="ECO:0000259" key="1">
    <source>
        <dbReference type="Pfam" id="PF08402"/>
    </source>
</evidence>
<dbReference type="SUPFAM" id="SSF50331">
    <property type="entry name" value="MOP-like"/>
    <property type="match status" value="1"/>
</dbReference>
<feature type="non-terminal residue" evidence="2">
    <location>
        <position position="76"/>
    </location>
</feature>
<reference evidence="2 3" key="1">
    <citation type="submission" date="2017-02" db="EMBL/GenBank/DDBJ databases">
        <title>The new phylogeny of genus Mycobacterium.</title>
        <authorList>
            <person name="Tortoli E."/>
            <person name="Trovato A."/>
            <person name="Cirillo D.M."/>
        </authorList>
    </citation>
    <scope>NUCLEOTIDE SEQUENCE [LARGE SCALE GENOMIC DNA]</scope>
    <source>
        <strain evidence="2 3">CCUG 56329</strain>
    </source>
</reference>
<proteinExistence type="predicted"/>
<protein>
    <recommendedName>
        <fullName evidence="1">Transport-associated OB type 2 domain-containing protein</fullName>
    </recommendedName>
</protein>
<dbReference type="Proteomes" id="UP000192847">
    <property type="component" value="Unassembled WGS sequence"/>
</dbReference>
<keyword evidence="3" id="KW-1185">Reference proteome</keyword>
<sequence>QGATAATVVVRPEYMQFAGSEDEFDNVIRGTVFNEYSLGSRMQYQIRCGDRSVLLENPRTFTRDRARDEQVLIGWN</sequence>
<evidence type="ECO:0000313" key="3">
    <source>
        <dbReference type="Proteomes" id="UP000192847"/>
    </source>
</evidence>
<dbReference type="RefSeq" id="WP_142277815.1">
    <property type="nucleotide sequence ID" value="NZ_MVIL01001213.1"/>
</dbReference>
<evidence type="ECO:0000313" key="2">
    <source>
        <dbReference type="EMBL" id="ORB69658.1"/>
    </source>
</evidence>
<gene>
    <name evidence="2" type="ORF">BST46_31480</name>
</gene>
<feature type="non-terminal residue" evidence="2">
    <location>
        <position position="1"/>
    </location>
</feature>
<dbReference type="InterPro" id="IPR008995">
    <property type="entry name" value="Mo/tungstate-bd_C_term_dom"/>
</dbReference>
<feature type="domain" description="Transport-associated OB type 2" evidence="1">
    <location>
        <begin position="8"/>
        <end position="76"/>
    </location>
</feature>
<dbReference type="Pfam" id="PF08402">
    <property type="entry name" value="TOBE_2"/>
    <property type="match status" value="1"/>
</dbReference>
<accession>A0ABX3TBN1</accession>
<organism evidence="2 3">
    <name type="scientific">Mycobacterium timonense</name>
    <dbReference type="NCBI Taxonomy" id="701043"/>
    <lineage>
        <taxon>Bacteria</taxon>
        <taxon>Bacillati</taxon>
        <taxon>Actinomycetota</taxon>
        <taxon>Actinomycetes</taxon>
        <taxon>Mycobacteriales</taxon>
        <taxon>Mycobacteriaceae</taxon>
        <taxon>Mycobacterium</taxon>
        <taxon>Mycobacterium avium complex (MAC)</taxon>
    </lineage>
</organism>
<dbReference type="EMBL" id="MVIL01001213">
    <property type="protein sequence ID" value="ORB69658.1"/>
    <property type="molecule type" value="Genomic_DNA"/>
</dbReference>
<dbReference type="InterPro" id="IPR013611">
    <property type="entry name" value="Transp-assoc_OB_typ2"/>
</dbReference>